<accession>A0A2A6CV52</accession>
<evidence type="ECO:0000313" key="1">
    <source>
        <dbReference type="EnsemblMetazoa" id="PPA36257.1"/>
    </source>
</evidence>
<dbReference type="AlphaFoldDB" id="A0A2A6CV52"/>
<sequence length="71" mass="7246">MRFFFILSLLALILAVYAQEAAAPTGAVDADGAEVTSAPLDFNNADAVDSAVAELAASQEEGDGKKEEGTA</sequence>
<organism evidence="1 2">
    <name type="scientific">Pristionchus pacificus</name>
    <name type="common">Parasitic nematode worm</name>
    <dbReference type="NCBI Taxonomy" id="54126"/>
    <lineage>
        <taxon>Eukaryota</taxon>
        <taxon>Metazoa</taxon>
        <taxon>Ecdysozoa</taxon>
        <taxon>Nematoda</taxon>
        <taxon>Chromadorea</taxon>
        <taxon>Rhabditida</taxon>
        <taxon>Rhabditina</taxon>
        <taxon>Diplogasteromorpha</taxon>
        <taxon>Diplogasteroidea</taxon>
        <taxon>Neodiplogasteridae</taxon>
        <taxon>Pristionchus</taxon>
    </lineage>
</organism>
<reference evidence="2" key="1">
    <citation type="journal article" date="2008" name="Nat. Genet.">
        <title>The Pristionchus pacificus genome provides a unique perspective on nematode lifestyle and parasitism.</title>
        <authorList>
            <person name="Dieterich C."/>
            <person name="Clifton S.W."/>
            <person name="Schuster L.N."/>
            <person name="Chinwalla A."/>
            <person name="Delehaunty K."/>
            <person name="Dinkelacker I."/>
            <person name="Fulton L."/>
            <person name="Fulton R."/>
            <person name="Godfrey J."/>
            <person name="Minx P."/>
            <person name="Mitreva M."/>
            <person name="Roeseler W."/>
            <person name="Tian H."/>
            <person name="Witte H."/>
            <person name="Yang S.P."/>
            <person name="Wilson R.K."/>
            <person name="Sommer R.J."/>
        </authorList>
    </citation>
    <scope>NUCLEOTIDE SEQUENCE [LARGE SCALE GENOMIC DNA]</scope>
    <source>
        <strain evidence="2">PS312</strain>
    </source>
</reference>
<dbReference type="Proteomes" id="UP000005239">
    <property type="component" value="Unassembled WGS sequence"/>
</dbReference>
<reference evidence="1" key="2">
    <citation type="submission" date="2022-06" db="UniProtKB">
        <authorList>
            <consortium name="EnsemblMetazoa"/>
        </authorList>
    </citation>
    <scope>IDENTIFICATION</scope>
    <source>
        <strain evidence="1">PS312</strain>
    </source>
</reference>
<evidence type="ECO:0000313" key="2">
    <source>
        <dbReference type="Proteomes" id="UP000005239"/>
    </source>
</evidence>
<dbReference type="EnsemblMetazoa" id="PPA36257.1">
    <property type="protein sequence ID" value="PPA36257.1"/>
    <property type="gene ID" value="WBGene00274626"/>
</dbReference>
<keyword evidence="2" id="KW-1185">Reference proteome</keyword>
<name>A0A2A6CV52_PRIPA</name>
<accession>A0A8R1UMU7</accession>
<gene>
    <name evidence="1" type="primary">WBGene00274626</name>
</gene>
<protein>
    <submittedName>
        <fullName evidence="1">Uncharacterized protein</fullName>
    </submittedName>
</protein>
<proteinExistence type="predicted"/>